<sequence>MGQKDGSQKEKSALACNNCHSAKKRCEGWEIIFDNGEIKKFIYCRKCLNSGIECIIPHHCVQCNNKKLPAIGVCTKEVCNRFQNLEEALRLCQKSVNEKSQAISVLEHKVQVYEQKVQELEQKAQESEEYIQMLLSRMLTQAHEPYEETFKQDGETFEPNGETFEPDEFFEPDKTFKPNETFKPDGTSEPYEETFKRYFRYDE</sequence>
<comment type="caution">
    <text evidence="3">The sequence shown here is derived from an EMBL/GenBank/DDBJ whole genome shotgun (WGS) entry which is preliminary data.</text>
</comment>
<feature type="coiled-coil region" evidence="1">
    <location>
        <begin position="96"/>
        <end position="137"/>
    </location>
</feature>
<dbReference type="AlphaFoldDB" id="A0A9N9IW53"/>
<keyword evidence="1" id="KW-0175">Coiled coil</keyword>
<gene>
    <name evidence="3" type="ORF">CPELLU_LOCUS14790</name>
</gene>
<evidence type="ECO:0000256" key="2">
    <source>
        <dbReference type="SAM" id="MobiDB-lite"/>
    </source>
</evidence>
<proteinExistence type="predicted"/>
<feature type="region of interest" description="Disordered" evidence="2">
    <location>
        <begin position="153"/>
        <end position="194"/>
    </location>
</feature>
<feature type="compositionally biased region" description="Basic and acidic residues" evidence="2">
    <location>
        <begin position="171"/>
        <end position="183"/>
    </location>
</feature>
<keyword evidence="4" id="KW-1185">Reference proteome</keyword>
<protein>
    <submittedName>
        <fullName evidence="3">9888_t:CDS:1</fullName>
    </submittedName>
</protein>
<organism evidence="3 4">
    <name type="scientific">Cetraspora pellucida</name>
    <dbReference type="NCBI Taxonomy" id="1433469"/>
    <lineage>
        <taxon>Eukaryota</taxon>
        <taxon>Fungi</taxon>
        <taxon>Fungi incertae sedis</taxon>
        <taxon>Mucoromycota</taxon>
        <taxon>Glomeromycotina</taxon>
        <taxon>Glomeromycetes</taxon>
        <taxon>Diversisporales</taxon>
        <taxon>Gigasporaceae</taxon>
        <taxon>Cetraspora</taxon>
    </lineage>
</organism>
<evidence type="ECO:0000256" key="1">
    <source>
        <dbReference type="SAM" id="Coils"/>
    </source>
</evidence>
<dbReference type="Proteomes" id="UP000789759">
    <property type="component" value="Unassembled WGS sequence"/>
</dbReference>
<evidence type="ECO:0000313" key="4">
    <source>
        <dbReference type="Proteomes" id="UP000789759"/>
    </source>
</evidence>
<dbReference type="SUPFAM" id="SSF57997">
    <property type="entry name" value="Tropomyosin"/>
    <property type="match status" value="1"/>
</dbReference>
<name>A0A9N9IW53_9GLOM</name>
<reference evidence="3" key="1">
    <citation type="submission" date="2021-06" db="EMBL/GenBank/DDBJ databases">
        <authorList>
            <person name="Kallberg Y."/>
            <person name="Tangrot J."/>
            <person name="Rosling A."/>
        </authorList>
    </citation>
    <scope>NUCLEOTIDE SEQUENCE</scope>
    <source>
        <strain evidence="3">FL966</strain>
    </source>
</reference>
<accession>A0A9N9IW53</accession>
<evidence type="ECO:0000313" key="3">
    <source>
        <dbReference type="EMBL" id="CAG8752458.1"/>
    </source>
</evidence>
<dbReference type="EMBL" id="CAJVQA010018162">
    <property type="protein sequence ID" value="CAG8752458.1"/>
    <property type="molecule type" value="Genomic_DNA"/>
</dbReference>